<protein>
    <submittedName>
        <fullName evidence="1">Uncharacterized protein</fullName>
    </submittedName>
</protein>
<proteinExistence type="predicted"/>
<dbReference type="KEGG" id="dpx:DAPPUDRAFT_268328"/>
<dbReference type="Proteomes" id="UP000000305">
    <property type="component" value="Unassembled WGS sequence"/>
</dbReference>
<dbReference type="EMBL" id="GL733054">
    <property type="protein sequence ID" value="EFX63500.1"/>
    <property type="molecule type" value="Genomic_DNA"/>
</dbReference>
<accession>E9HXN0</accession>
<dbReference type="InParanoid" id="E9HXN0"/>
<reference evidence="1 2" key="1">
    <citation type="journal article" date="2011" name="Science">
        <title>The ecoresponsive genome of Daphnia pulex.</title>
        <authorList>
            <person name="Colbourne J.K."/>
            <person name="Pfrender M.E."/>
            <person name="Gilbert D."/>
            <person name="Thomas W.K."/>
            <person name="Tucker A."/>
            <person name="Oakley T.H."/>
            <person name="Tokishita S."/>
            <person name="Aerts A."/>
            <person name="Arnold G.J."/>
            <person name="Basu M.K."/>
            <person name="Bauer D.J."/>
            <person name="Caceres C.E."/>
            <person name="Carmel L."/>
            <person name="Casola C."/>
            <person name="Choi J.H."/>
            <person name="Detter J.C."/>
            <person name="Dong Q."/>
            <person name="Dusheyko S."/>
            <person name="Eads B.D."/>
            <person name="Frohlich T."/>
            <person name="Geiler-Samerotte K.A."/>
            <person name="Gerlach D."/>
            <person name="Hatcher P."/>
            <person name="Jogdeo S."/>
            <person name="Krijgsveld J."/>
            <person name="Kriventseva E.V."/>
            <person name="Kultz D."/>
            <person name="Laforsch C."/>
            <person name="Lindquist E."/>
            <person name="Lopez J."/>
            <person name="Manak J.R."/>
            <person name="Muller J."/>
            <person name="Pangilinan J."/>
            <person name="Patwardhan R.P."/>
            <person name="Pitluck S."/>
            <person name="Pritham E.J."/>
            <person name="Rechtsteiner A."/>
            <person name="Rho M."/>
            <person name="Rogozin I.B."/>
            <person name="Sakarya O."/>
            <person name="Salamov A."/>
            <person name="Schaack S."/>
            <person name="Shapiro H."/>
            <person name="Shiga Y."/>
            <person name="Skalitzky C."/>
            <person name="Smith Z."/>
            <person name="Souvorov A."/>
            <person name="Sung W."/>
            <person name="Tang Z."/>
            <person name="Tsuchiya D."/>
            <person name="Tu H."/>
            <person name="Vos H."/>
            <person name="Wang M."/>
            <person name="Wolf Y.I."/>
            <person name="Yamagata H."/>
            <person name="Yamada T."/>
            <person name="Ye Y."/>
            <person name="Shaw J.R."/>
            <person name="Andrews J."/>
            <person name="Crease T.J."/>
            <person name="Tang H."/>
            <person name="Lucas S.M."/>
            <person name="Robertson H.M."/>
            <person name="Bork P."/>
            <person name="Koonin E.V."/>
            <person name="Zdobnov E.M."/>
            <person name="Grigoriev I.V."/>
            <person name="Lynch M."/>
            <person name="Boore J.L."/>
        </authorList>
    </citation>
    <scope>NUCLEOTIDE SEQUENCE [LARGE SCALE GENOMIC DNA]</scope>
</reference>
<evidence type="ECO:0000313" key="2">
    <source>
        <dbReference type="Proteomes" id="UP000000305"/>
    </source>
</evidence>
<sequence>MMEVNLDIGAALLSPSDSPRLISANEELKENEWRFITTSQSDSSSSLARPSLIREPWIVLKEGFPSNIWIQQLLNLPSSSRSCEAVVAVPLPEPVTVTVLVNVPLPSLDLSEMQVLFVSELFNPELVMHDTVIAPLSSLIRFYQPQYGIPCILEDFTNVPVKRWKLIIEASWLTLDIGQLQNGSYPANFAGGSKVSDDFSSCWAARAAARAAEEVLYGVADNASATAPDFGGARPRERNPAQANAAPLPVPEREVIHVPQQAIQPATAAPIPVPEPVVIPAPPPVLQPRTGGGIENVKKLIFRFFCRHLKVSPQYTSTRDENTYSHRVSITIAGLPELDENFESYD</sequence>
<gene>
    <name evidence="1" type="ORF">DAPPUDRAFT_268328</name>
</gene>
<dbReference type="AlphaFoldDB" id="E9HXN0"/>
<dbReference type="HOGENOM" id="CLU_802301_0_0_1"/>
<organism evidence="1 2">
    <name type="scientific">Daphnia pulex</name>
    <name type="common">Water flea</name>
    <dbReference type="NCBI Taxonomy" id="6669"/>
    <lineage>
        <taxon>Eukaryota</taxon>
        <taxon>Metazoa</taxon>
        <taxon>Ecdysozoa</taxon>
        <taxon>Arthropoda</taxon>
        <taxon>Crustacea</taxon>
        <taxon>Branchiopoda</taxon>
        <taxon>Diplostraca</taxon>
        <taxon>Cladocera</taxon>
        <taxon>Anomopoda</taxon>
        <taxon>Daphniidae</taxon>
        <taxon>Daphnia</taxon>
    </lineage>
</organism>
<keyword evidence="2" id="KW-1185">Reference proteome</keyword>
<evidence type="ECO:0000313" key="1">
    <source>
        <dbReference type="EMBL" id="EFX63500.1"/>
    </source>
</evidence>
<name>E9HXN0_DAPPU</name>